<dbReference type="Gene3D" id="3.90.1170.50">
    <property type="entry name" value="Aldehyde oxidase/xanthine dehydrogenase, a/b hammerhead"/>
    <property type="match status" value="1"/>
</dbReference>
<evidence type="ECO:0000313" key="3">
    <source>
        <dbReference type="Proteomes" id="UP000515312"/>
    </source>
</evidence>
<protein>
    <submittedName>
        <fullName evidence="2">Xanthine dehydrogenase family protein molybdopterin-binding subunit</fullName>
    </submittedName>
</protein>
<dbReference type="KEGG" id="adin:H7849_05595"/>
<dbReference type="Gene3D" id="3.30.365.10">
    <property type="entry name" value="Aldehyde oxidase/xanthine dehydrogenase, molybdopterin binding domain"/>
    <property type="match status" value="4"/>
</dbReference>
<dbReference type="Pfam" id="PF02738">
    <property type="entry name" value="MoCoBD_1"/>
    <property type="match status" value="1"/>
</dbReference>
<sequence>MSMNRRSFLQLTALTGGGLALNFYRLPFAAGEEAAKSDLTPQAFIHIAPDGVTTIMARASESGQGMRNMLPMLIAEELDVDWKDVRVKQADLNEKIYGTQFSGGSANTPEGWEPMRRVGAAGRQLLITAAAQTWGVPEAECTTQPGKVLHSGSKRCAGYGELAAKAASLPAPALSSVKLKDPKDYHIIGTSLPGIDTPAIVTGKPLYGIDVKLPGMLYASIEKAPVFAGKVKSANIDQIKVLPGVRHVLVIAGGITPAAYTPWEPGMEPGIAIVADTWWQAQTARAALKVDWDLGPAATQSSEGFRKRAKELLEAPPAKTVHKYGDVDATLKSSAKVVEATYEYPFIAHMTLEPQGSTAHWKDGKLEMWSTSTLPANGVELVAKTLGIQQSDITTHMVRSGGSFGRRLQNDYLVETAWIAKQIDAPVKLLWSREDDIGHDGLRPGGTHGFKAGLDAKGKLTVWRQHLVTFGDDKHLASGGGIGGDSYPASFPPVYALYTSAQPLMLRTGALRAPGDNAYCWVSQSFLDEVACAAGRDPLEFQLDLLSNKKVPWTSGEHDAVGDHEPTGQSVLIPERFKGVLELVAEKSGWAKRTKEAGCGMGIAAWFCHLGYFAEVAEVSVDKDNKVRVTRVWAAGDVGSQIINPRAAESMAQGGIMEGMGHLAQEITLVDGKIQQSNFDDHPLMRMRQVPKIEVYWRKTDYAPTGLGEPTLPPILPAVTNAIFAATGKRIRTLPLSKSGFSWA</sequence>
<keyword evidence="3" id="KW-1185">Reference proteome</keyword>
<dbReference type="AlphaFoldDB" id="A0A7G8BLK4"/>
<dbReference type="InterPro" id="IPR008274">
    <property type="entry name" value="AldOxase/xan_DH_MoCoBD1"/>
</dbReference>
<name>A0A7G8BLK4_9BACT</name>
<dbReference type="Proteomes" id="UP000515312">
    <property type="component" value="Chromosome"/>
</dbReference>
<dbReference type="InterPro" id="IPR000674">
    <property type="entry name" value="Ald_Oxase/Xan_DH_a/b"/>
</dbReference>
<dbReference type="Pfam" id="PF20256">
    <property type="entry name" value="MoCoBD_2"/>
    <property type="match status" value="2"/>
</dbReference>
<accession>A0A7G8BLK4</accession>
<dbReference type="InterPro" id="IPR006311">
    <property type="entry name" value="TAT_signal"/>
</dbReference>
<reference evidence="2 3" key="1">
    <citation type="submission" date="2020-08" db="EMBL/GenBank/DDBJ databases">
        <title>Edaphobacter telluris sp. nov. and Acidobacterium dinghuensis sp. nov., two acidobacteria isolated from forest soil.</title>
        <authorList>
            <person name="Fu J."/>
            <person name="Qiu L."/>
        </authorList>
    </citation>
    <scope>NUCLEOTIDE SEQUENCE [LARGE SCALE GENOMIC DNA]</scope>
    <source>
        <strain evidence="2">4Y35</strain>
    </source>
</reference>
<dbReference type="PROSITE" id="PS51318">
    <property type="entry name" value="TAT"/>
    <property type="match status" value="1"/>
</dbReference>
<dbReference type="PANTHER" id="PTHR47495:SF3">
    <property type="entry name" value="BLR6219 PROTEIN"/>
    <property type="match status" value="1"/>
</dbReference>
<dbReference type="InterPro" id="IPR037165">
    <property type="entry name" value="AldOxase/xan_DH_Mopterin-bd_sf"/>
</dbReference>
<feature type="domain" description="Aldehyde oxidase/xanthine dehydrogenase a/b hammerhead" evidence="1">
    <location>
        <begin position="202"/>
        <end position="296"/>
    </location>
</feature>
<dbReference type="EMBL" id="CP060394">
    <property type="protein sequence ID" value="QNI33424.1"/>
    <property type="molecule type" value="Genomic_DNA"/>
</dbReference>
<dbReference type="PIRSF" id="PIRSF036389">
    <property type="entry name" value="IOR_B"/>
    <property type="match status" value="1"/>
</dbReference>
<organism evidence="2 3">
    <name type="scientific">Alloacidobacterium dinghuense</name>
    <dbReference type="NCBI Taxonomy" id="2763107"/>
    <lineage>
        <taxon>Bacteria</taxon>
        <taxon>Pseudomonadati</taxon>
        <taxon>Acidobacteriota</taxon>
        <taxon>Terriglobia</taxon>
        <taxon>Terriglobales</taxon>
        <taxon>Acidobacteriaceae</taxon>
        <taxon>Alloacidobacterium</taxon>
    </lineage>
</organism>
<dbReference type="GO" id="GO:0016491">
    <property type="term" value="F:oxidoreductase activity"/>
    <property type="evidence" value="ECO:0007669"/>
    <property type="project" value="InterPro"/>
</dbReference>
<dbReference type="SMART" id="SM01008">
    <property type="entry name" value="Ald_Xan_dh_C"/>
    <property type="match status" value="1"/>
</dbReference>
<dbReference type="InterPro" id="IPR012368">
    <property type="entry name" value="OxRdtase_Mopterin-bd_su_IorB"/>
</dbReference>
<dbReference type="PANTHER" id="PTHR47495">
    <property type="entry name" value="ALDEHYDE DEHYDROGENASE"/>
    <property type="match status" value="1"/>
</dbReference>
<dbReference type="SUPFAM" id="SSF56003">
    <property type="entry name" value="Molybdenum cofactor-binding domain"/>
    <property type="match status" value="2"/>
</dbReference>
<evidence type="ECO:0000313" key="2">
    <source>
        <dbReference type="EMBL" id="QNI33424.1"/>
    </source>
</evidence>
<proteinExistence type="predicted"/>
<dbReference type="InterPro" id="IPR046867">
    <property type="entry name" value="AldOxase/xan_DH_MoCoBD2"/>
</dbReference>
<evidence type="ECO:0000259" key="1">
    <source>
        <dbReference type="SMART" id="SM01008"/>
    </source>
</evidence>
<gene>
    <name evidence="2" type="ORF">H7849_05595</name>
</gene>
<dbReference type="InterPro" id="IPR052516">
    <property type="entry name" value="N-heterocyclic_Hydroxylase"/>
</dbReference>